<dbReference type="RefSeq" id="WP_285573430.1">
    <property type="nucleotide sequence ID" value="NZ_BSTK01000005.1"/>
</dbReference>
<dbReference type="GO" id="GO:0009307">
    <property type="term" value="P:DNA restriction-modification system"/>
    <property type="evidence" value="ECO:0007669"/>
    <property type="project" value="InterPro"/>
</dbReference>
<keyword evidence="2" id="KW-0378">Hydrolase</keyword>
<dbReference type="InterPro" id="IPR011335">
    <property type="entry name" value="Restrct_endonuc-II-like"/>
</dbReference>
<dbReference type="PANTHER" id="PTHR30015">
    <property type="entry name" value="MRR RESTRICTION SYSTEM PROTEIN"/>
    <property type="match status" value="1"/>
</dbReference>
<dbReference type="PANTHER" id="PTHR30015:SF7">
    <property type="entry name" value="TYPE IV METHYL-DIRECTED RESTRICTION ENZYME ECOKMRR"/>
    <property type="match status" value="1"/>
</dbReference>
<dbReference type="Gene3D" id="3.40.1350.10">
    <property type="match status" value="1"/>
</dbReference>
<sequence length="356" mass="38331">MTRAWVVRAGRFGERDQWALQQGWSGGGWHELPDLTPCASREDLAKVVAATFPTASGGWLNNAVGQLWALRARIQPNDLLVMPLKVKKHIALGRVTAGYTYRSEEPDPDRRHVIKVDWQRIDLPRTAIKQDLLFTLGSSLTIFAPSRNNAIARLEHLLSTGTDPGHAALIGPATPAAGSAAFAEAGVDTDVDVPELAADIEEAARDQISARIAEEFTGHALATLITAILTAEGFYCDQAPPGPDGGIDITAGRGPLGLDSPRLLVQVKSGGQIGAPVVTQLQGVMTTHGAEQGLLVAWGGLSKPARDALKNHQLRVRVWEAVDVVDAVLRTYDRLPEEIRTVLPLRRVWMLTDSGA</sequence>
<accession>A0A9W6W045</accession>
<name>A0A9W6W045_9ACTN</name>
<reference evidence="2" key="1">
    <citation type="submission" date="2023-03" db="EMBL/GenBank/DDBJ databases">
        <title>Actinoallomurus iriomotensis NBRC 103684.</title>
        <authorList>
            <person name="Ichikawa N."/>
            <person name="Sato H."/>
            <person name="Tonouchi N."/>
        </authorList>
    </citation>
    <scope>NUCLEOTIDE SEQUENCE</scope>
    <source>
        <strain evidence="2">NBRC 103684</strain>
    </source>
</reference>
<dbReference type="InterPro" id="IPR016984">
    <property type="entry name" value="UCP031853"/>
</dbReference>
<dbReference type="Proteomes" id="UP001165074">
    <property type="component" value="Unassembled WGS sequence"/>
</dbReference>
<dbReference type="AlphaFoldDB" id="A0A9W6W045"/>
<dbReference type="GO" id="GO:0015666">
    <property type="term" value="F:restriction endodeoxyribonuclease activity"/>
    <property type="evidence" value="ECO:0007669"/>
    <property type="project" value="TreeGrafter"/>
</dbReference>
<evidence type="ECO:0000313" key="3">
    <source>
        <dbReference type="Proteomes" id="UP001165074"/>
    </source>
</evidence>
<gene>
    <name evidence="2" type="ORF">Airi02_039180</name>
</gene>
<proteinExistence type="predicted"/>
<feature type="domain" description="Restriction endonuclease type IV Mrr" evidence="1">
    <location>
        <begin position="214"/>
        <end position="326"/>
    </location>
</feature>
<dbReference type="PIRSF" id="PIRSF031853">
    <property type="entry name" value="UPC031853"/>
    <property type="match status" value="1"/>
</dbReference>
<dbReference type="EMBL" id="BSTK01000005">
    <property type="protein sequence ID" value="GLY85989.1"/>
    <property type="molecule type" value="Genomic_DNA"/>
</dbReference>
<dbReference type="InterPro" id="IPR007560">
    <property type="entry name" value="Restrct_endonuc_IV_Mrr"/>
</dbReference>
<keyword evidence="3" id="KW-1185">Reference proteome</keyword>
<evidence type="ECO:0000259" key="1">
    <source>
        <dbReference type="Pfam" id="PF04471"/>
    </source>
</evidence>
<comment type="caution">
    <text evidence="2">The sequence shown here is derived from an EMBL/GenBank/DDBJ whole genome shotgun (WGS) entry which is preliminary data.</text>
</comment>
<dbReference type="GO" id="GO:0003677">
    <property type="term" value="F:DNA binding"/>
    <property type="evidence" value="ECO:0007669"/>
    <property type="project" value="InterPro"/>
</dbReference>
<evidence type="ECO:0000313" key="2">
    <source>
        <dbReference type="EMBL" id="GLY85989.1"/>
    </source>
</evidence>
<dbReference type="InterPro" id="IPR011856">
    <property type="entry name" value="tRNA_endonuc-like_dom_sf"/>
</dbReference>
<dbReference type="SUPFAM" id="SSF52980">
    <property type="entry name" value="Restriction endonuclease-like"/>
    <property type="match status" value="1"/>
</dbReference>
<keyword evidence="2" id="KW-0255">Endonuclease</keyword>
<keyword evidence="2" id="KW-0540">Nuclease</keyword>
<protein>
    <submittedName>
        <fullName evidence="2">Restriction endonuclease</fullName>
    </submittedName>
</protein>
<dbReference type="InterPro" id="IPR052906">
    <property type="entry name" value="Type_IV_Methyl-Rstrct_Enzyme"/>
</dbReference>
<dbReference type="Pfam" id="PF04471">
    <property type="entry name" value="Mrr_cat"/>
    <property type="match status" value="1"/>
</dbReference>
<organism evidence="2 3">
    <name type="scientific">Actinoallomurus iriomotensis</name>
    <dbReference type="NCBI Taxonomy" id="478107"/>
    <lineage>
        <taxon>Bacteria</taxon>
        <taxon>Bacillati</taxon>
        <taxon>Actinomycetota</taxon>
        <taxon>Actinomycetes</taxon>
        <taxon>Streptosporangiales</taxon>
        <taxon>Thermomonosporaceae</taxon>
        <taxon>Actinoallomurus</taxon>
    </lineage>
</organism>